<accession>A0A6S7JN03</accession>
<keyword evidence="2" id="KW-1185">Reference proteome</keyword>
<evidence type="ECO:0000313" key="2">
    <source>
        <dbReference type="Proteomes" id="UP001152795"/>
    </source>
</evidence>
<comment type="caution">
    <text evidence="1">The sequence shown here is derived from an EMBL/GenBank/DDBJ whole genome shotgun (WGS) entry which is preliminary data.</text>
</comment>
<name>A0A6S7JN03_PARCT</name>
<dbReference type="AlphaFoldDB" id="A0A6S7JN03"/>
<sequence>FEAKPVETTRDYEIYDQLNFESDRFDDSDFDDDNYCKYSFPAEDTNTAGGKVETSGKPEVPVGTY</sequence>
<protein>
    <submittedName>
        <fullName evidence="1">Uncharacterized protein</fullName>
    </submittedName>
</protein>
<evidence type="ECO:0000313" key="1">
    <source>
        <dbReference type="EMBL" id="CAB4032281.1"/>
    </source>
</evidence>
<reference evidence="1" key="1">
    <citation type="submission" date="2020-04" db="EMBL/GenBank/DDBJ databases">
        <authorList>
            <person name="Alioto T."/>
            <person name="Alioto T."/>
            <person name="Gomez Garrido J."/>
        </authorList>
    </citation>
    <scope>NUCLEOTIDE SEQUENCE</scope>
    <source>
        <strain evidence="1">A484AB</strain>
    </source>
</reference>
<organism evidence="1 2">
    <name type="scientific">Paramuricea clavata</name>
    <name type="common">Red gorgonian</name>
    <name type="synonym">Violescent sea-whip</name>
    <dbReference type="NCBI Taxonomy" id="317549"/>
    <lineage>
        <taxon>Eukaryota</taxon>
        <taxon>Metazoa</taxon>
        <taxon>Cnidaria</taxon>
        <taxon>Anthozoa</taxon>
        <taxon>Octocorallia</taxon>
        <taxon>Malacalcyonacea</taxon>
        <taxon>Plexauridae</taxon>
        <taxon>Paramuricea</taxon>
    </lineage>
</organism>
<feature type="non-terminal residue" evidence="1">
    <location>
        <position position="65"/>
    </location>
</feature>
<dbReference type="Proteomes" id="UP001152795">
    <property type="component" value="Unassembled WGS sequence"/>
</dbReference>
<dbReference type="EMBL" id="CACRXK020018282">
    <property type="protein sequence ID" value="CAB4032281.1"/>
    <property type="molecule type" value="Genomic_DNA"/>
</dbReference>
<proteinExistence type="predicted"/>
<gene>
    <name evidence="1" type="ORF">PACLA_8A066383</name>
</gene>